<evidence type="ECO:0000256" key="4">
    <source>
        <dbReference type="PIRSR" id="PIRSR600542-1"/>
    </source>
</evidence>
<dbReference type="Gene3D" id="3.30.559.10">
    <property type="entry name" value="Chloramphenicol acetyltransferase-like domain"/>
    <property type="match status" value="1"/>
</dbReference>
<dbReference type="KEGG" id="vde:111248376"/>
<dbReference type="GO" id="GO:0005777">
    <property type="term" value="C:peroxisome"/>
    <property type="evidence" value="ECO:0007669"/>
    <property type="project" value="TreeGrafter"/>
</dbReference>
<dbReference type="PANTHER" id="PTHR22589">
    <property type="entry name" value="CARNITINE O-ACYLTRANSFERASE"/>
    <property type="match status" value="1"/>
</dbReference>
<comment type="similarity">
    <text evidence="1">Belongs to the carnitine/choline acetyltransferase family.</text>
</comment>
<proteinExistence type="inferred from homology"/>
<dbReference type="InParanoid" id="A0A7M7JS58"/>
<evidence type="ECO:0000313" key="7">
    <source>
        <dbReference type="EnsemblMetazoa" id="XP_022656335"/>
    </source>
</evidence>
<dbReference type="PANTHER" id="PTHR22589:SF103">
    <property type="entry name" value="CARNITINE O-ACETYL-TRANSFERASE, ISOFORM A-RELATED"/>
    <property type="match status" value="1"/>
</dbReference>
<dbReference type="InterPro" id="IPR023213">
    <property type="entry name" value="CAT-like_dom_sf"/>
</dbReference>
<keyword evidence="8" id="KW-1185">Reference proteome</keyword>
<evidence type="ECO:0000256" key="2">
    <source>
        <dbReference type="ARBA" id="ARBA00022679"/>
    </source>
</evidence>
<accession>A0A7M7JS58</accession>
<dbReference type="SUPFAM" id="SSF52777">
    <property type="entry name" value="CoA-dependent acyltransferases"/>
    <property type="match status" value="2"/>
</dbReference>
<dbReference type="OMA" id="FRMYNIC"/>
<sequence length="635" mass="71228">MIYRSVLQKAFRRCAKTAVHKPHLSSMAPLSSAVPPPPTKGEMLSRQKELPPLPLPPLKETVDKYLHSVQPYLTPDELNVTKKLADEFVAPGGVGETLHKLLAKRAAKEDNWLSGWWLKGAYLGYRNPVVVYSSPAMVMPRQEFRSPKDQLAYTASLIQAVLDFKAHIDNETMSTEVQGTAPLDMMQYKNIFASCREPHLPLDKLHLAKDSRHIVIAHQGNFYEVTVYSNGEQLKTEQILAQLQQIIEDSHRRGKGHQVGLLTTWHRDLWANSFARLFENPTNRASLATLRDAIALVCLDDPLKDVHLPWESVAAHQLLDGGIDGVNAGNRWCDKTIQLIVGVEGNVGILYEHSPAEGPPVANLVDFCVKQASIWPLPAKDSPCKPKHLEFIINKTIEDDIEKARSDLKTLTNDLELNLYSYEKYGKDFVKSCNLSPDSFIQMAIQLAFYRAHQKPGACYETATLRRFLGGRTETIRSCSQESSDFCSKFLDLETNAKVKAESLRKAVTAHKAYTNMAIRGQGVDRLFFGMKMMAAEANIQIPSFFFDKAMVVSTHFRLSTSQVPAKSRSVMFYGPLVPDGYGCCYNPMNNRILFGLSAFKSCATTDLSRFRDCLEYSLNVMGDYLRAESITSKL</sequence>
<dbReference type="PROSITE" id="PS00439">
    <property type="entry name" value="ACYLTRANSF_C_1"/>
    <property type="match status" value="1"/>
</dbReference>
<reference evidence="7" key="1">
    <citation type="submission" date="2021-01" db="UniProtKB">
        <authorList>
            <consortium name="EnsemblMetazoa"/>
        </authorList>
    </citation>
    <scope>IDENTIFICATION</scope>
</reference>
<dbReference type="Proteomes" id="UP000594260">
    <property type="component" value="Unplaced"/>
</dbReference>
<dbReference type="GO" id="GO:0019254">
    <property type="term" value="P:carnitine metabolic process, CoA-linked"/>
    <property type="evidence" value="ECO:0007669"/>
    <property type="project" value="TreeGrafter"/>
</dbReference>
<dbReference type="InterPro" id="IPR000542">
    <property type="entry name" value="Carn_acyl_trans"/>
</dbReference>
<evidence type="ECO:0000256" key="3">
    <source>
        <dbReference type="ARBA" id="ARBA00023315"/>
    </source>
</evidence>
<keyword evidence="2" id="KW-0808">Transferase</keyword>
<dbReference type="EnsemblMetazoa" id="XM_022800600">
    <property type="protein sequence ID" value="XP_022656335"/>
    <property type="gene ID" value="LOC111248376"/>
</dbReference>
<dbReference type="Pfam" id="PF00755">
    <property type="entry name" value="Carn_acyltransf"/>
    <property type="match status" value="1"/>
</dbReference>
<dbReference type="GeneID" id="111248376"/>
<feature type="active site" description="Proton acceptor" evidence="4">
    <location>
        <position position="353"/>
    </location>
</feature>
<dbReference type="AlphaFoldDB" id="A0A7M7JS58"/>
<dbReference type="FunCoup" id="A0A7M7JS58">
    <property type="interactions" value="809"/>
</dbReference>
<evidence type="ECO:0000313" key="8">
    <source>
        <dbReference type="Proteomes" id="UP000594260"/>
    </source>
</evidence>
<organism evidence="7 8">
    <name type="scientific">Varroa destructor</name>
    <name type="common">Honeybee mite</name>
    <dbReference type="NCBI Taxonomy" id="109461"/>
    <lineage>
        <taxon>Eukaryota</taxon>
        <taxon>Metazoa</taxon>
        <taxon>Ecdysozoa</taxon>
        <taxon>Arthropoda</taxon>
        <taxon>Chelicerata</taxon>
        <taxon>Arachnida</taxon>
        <taxon>Acari</taxon>
        <taxon>Parasitiformes</taxon>
        <taxon>Mesostigmata</taxon>
        <taxon>Gamasina</taxon>
        <taxon>Dermanyssoidea</taxon>
        <taxon>Varroidae</taxon>
        <taxon>Varroa</taxon>
    </lineage>
</organism>
<dbReference type="RefSeq" id="XP_022656335.1">
    <property type="nucleotide sequence ID" value="XM_022800600.1"/>
</dbReference>
<evidence type="ECO:0000259" key="6">
    <source>
        <dbReference type="Pfam" id="PF00755"/>
    </source>
</evidence>
<feature type="region of interest" description="Disordered" evidence="5">
    <location>
        <begin position="25"/>
        <end position="49"/>
    </location>
</feature>
<keyword evidence="3" id="KW-0012">Acyltransferase</keyword>
<evidence type="ECO:0000256" key="1">
    <source>
        <dbReference type="ARBA" id="ARBA00005232"/>
    </source>
</evidence>
<protein>
    <recommendedName>
        <fullName evidence="6">Choline/carnitine acyltransferase domain-containing protein</fullName>
    </recommendedName>
</protein>
<dbReference type="OrthoDB" id="6497209at2759"/>
<evidence type="ECO:0000256" key="5">
    <source>
        <dbReference type="SAM" id="MobiDB-lite"/>
    </source>
</evidence>
<name>A0A7M7JS58_VARDE</name>
<dbReference type="InterPro" id="IPR039551">
    <property type="entry name" value="Cho/carn_acyl_trans"/>
</dbReference>
<dbReference type="Gene3D" id="3.30.559.70">
    <property type="entry name" value="Choline/Carnitine o-acyltransferase, domain 2"/>
    <property type="match status" value="1"/>
</dbReference>
<dbReference type="InterPro" id="IPR042231">
    <property type="entry name" value="Cho/carn_acyl_trans_2"/>
</dbReference>
<dbReference type="GO" id="GO:0004092">
    <property type="term" value="F:carnitine O-acetyltransferase activity"/>
    <property type="evidence" value="ECO:0007669"/>
    <property type="project" value="TreeGrafter"/>
</dbReference>
<feature type="domain" description="Choline/carnitine acyltransferase" evidence="6">
    <location>
        <begin position="53"/>
        <end position="616"/>
    </location>
</feature>